<evidence type="ECO:0000256" key="3">
    <source>
        <dbReference type="SAM" id="Coils"/>
    </source>
</evidence>
<feature type="region of interest" description="Disordered" evidence="4">
    <location>
        <begin position="448"/>
        <end position="585"/>
    </location>
</feature>
<feature type="compositionally biased region" description="Basic and acidic residues" evidence="4">
    <location>
        <begin position="718"/>
        <end position="728"/>
    </location>
</feature>
<dbReference type="SUPFAM" id="SSF54928">
    <property type="entry name" value="RNA-binding domain, RBD"/>
    <property type="match status" value="1"/>
</dbReference>
<accession>A0AAW1MEW2</accession>
<dbReference type="PROSITE" id="PS50030">
    <property type="entry name" value="UBA"/>
    <property type="match status" value="1"/>
</dbReference>
<evidence type="ECO:0000256" key="5">
    <source>
        <dbReference type="SAM" id="Phobius"/>
    </source>
</evidence>
<dbReference type="InterPro" id="IPR015940">
    <property type="entry name" value="UBA"/>
</dbReference>
<feature type="region of interest" description="Disordered" evidence="4">
    <location>
        <begin position="182"/>
        <end position="219"/>
    </location>
</feature>
<feature type="domain" description="RRM" evidence="7">
    <location>
        <begin position="1462"/>
        <end position="1534"/>
    </location>
</feature>
<organism evidence="8 9">
    <name type="scientific">Popillia japonica</name>
    <name type="common">Japanese beetle</name>
    <dbReference type="NCBI Taxonomy" id="7064"/>
    <lineage>
        <taxon>Eukaryota</taxon>
        <taxon>Metazoa</taxon>
        <taxon>Ecdysozoa</taxon>
        <taxon>Arthropoda</taxon>
        <taxon>Hexapoda</taxon>
        <taxon>Insecta</taxon>
        <taxon>Pterygota</taxon>
        <taxon>Neoptera</taxon>
        <taxon>Endopterygota</taxon>
        <taxon>Coleoptera</taxon>
        <taxon>Polyphaga</taxon>
        <taxon>Scarabaeiformia</taxon>
        <taxon>Scarabaeidae</taxon>
        <taxon>Rutelinae</taxon>
        <taxon>Popillia</taxon>
    </lineage>
</organism>
<feature type="compositionally biased region" description="Polar residues" evidence="4">
    <location>
        <begin position="496"/>
        <end position="526"/>
    </location>
</feature>
<dbReference type="InterPro" id="IPR052068">
    <property type="entry name" value="GW182_domain"/>
</dbReference>
<proteinExistence type="predicted"/>
<keyword evidence="5" id="KW-0472">Membrane</keyword>
<evidence type="ECO:0000313" key="8">
    <source>
        <dbReference type="EMBL" id="KAK9744696.1"/>
    </source>
</evidence>
<keyword evidence="1 2" id="KW-0694">RNA-binding</keyword>
<dbReference type="GO" id="GO:0000932">
    <property type="term" value="C:P-body"/>
    <property type="evidence" value="ECO:0007669"/>
    <property type="project" value="TreeGrafter"/>
</dbReference>
<comment type="caution">
    <text evidence="8">The sequence shown here is derived from an EMBL/GenBank/DDBJ whole genome shotgun (WGS) entry which is preliminary data.</text>
</comment>
<dbReference type="SMART" id="SM00360">
    <property type="entry name" value="RRM"/>
    <property type="match status" value="1"/>
</dbReference>
<dbReference type="CDD" id="cd14284">
    <property type="entry name" value="UBA_GAWKY"/>
    <property type="match status" value="1"/>
</dbReference>
<feature type="region of interest" description="Disordered" evidence="4">
    <location>
        <begin position="1368"/>
        <end position="1398"/>
    </location>
</feature>
<feature type="compositionally biased region" description="Low complexity" evidence="4">
    <location>
        <begin position="527"/>
        <end position="584"/>
    </location>
</feature>
<dbReference type="GO" id="GO:0035278">
    <property type="term" value="P:miRNA-mediated gene silencing by inhibition of translation"/>
    <property type="evidence" value="ECO:0007669"/>
    <property type="project" value="InterPro"/>
</dbReference>
<dbReference type="PROSITE" id="PS50102">
    <property type="entry name" value="RRM"/>
    <property type="match status" value="1"/>
</dbReference>
<feature type="coiled-coil region" evidence="3">
    <location>
        <begin position="1095"/>
        <end position="1157"/>
    </location>
</feature>
<dbReference type="PANTHER" id="PTHR13020">
    <property type="entry name" value="TRINUCLEOTIDE REPEAT-CONTAINING GENE 6"/>
    <property type="match status" value="1"/>
</dbReference>
<dbReference type="Pfam" id="PF00076">
    <property type="entry name" value="RRM_1"/>
    <property type="match status" value="1"/>
</dbReference>
<sequence>MTKGTTINWWGWRRRSLITFAAKLYRLRPTFSRVRTRLRYFSGSGAFYGIHIYLWLARLIWSTSTMRVPVPSEPNLLLLSNTFPTYQVPQVSAMRGRAPSVQQVVARASWGGRADPPRSTLNINGGDPAASVAPPTTVAVADDATLSVISGSSCLHPFINITTATTTIDNVITTTKNNATTTTNSQQNVIRSGATSKKTSFNDYDDDDDGEEPDGGNSNNLITITAKNKNNNNNNVSNNLRMMQSVTDNCLLMSSNSTLTTKTTVTVPNKQRNKDVRQQQIVVGDDVSHNNINNNNNDNDNINNNILNTIITNSDKLACKFGALKQILLFDGQDIPNQKADDLENFFDDNVDDNELMMNLTNTSYYSSGSTTDDVRSGSITTKTTTTKYLLVSDDYKTPFNSTTTIIHNDNNKQTTICNSDKVILYEKSTTAYYDDYYDERTSRAYAPPLRLRGGGESSISTGTTGWGTPPSQQASNNNGNSTGWGSTNTSNQNSAGTQQWNNNSNRPPASGPGNSQDSNKANSNISQNGQQPPASQQSNNPGWGQPGNKQQPGGPPTTIANNSTSNTNAISTQGQSTTSTKQQLEQLTNMREAIFSHDGWGGQHMDGSGAPTWKPTVNNGTELWEANLRNGGQPPPQPQQKAPWGHTPSTNIGGTWGEDDDVTDSSNVWTGVPPAQPQWGSGNTGNGPKKENDWGTGAANTGWGDPRSADPRNTSIDPRDMRPDPTPHIRTASTDPMRMLDPREQMRLVGGDMRGDPRGITGRLNGAGAEAFWGQGGPQAGAHHMHQPKMPMGPGNTSGWEEPSPPSQRRNMPNYDDGTSLWGNPQPAGSHWKDLPTGASMGRNSAAGPPGMQSRMKPEASVWGHGRNGSWDDGGPGWDETGPWPKQKTMPGPIWDNDGDWIHKQGPKQPFTKEMIWNSKQFRVLVEMGYKKEDVENALRNREMNIEEAVDMLGSRNPNLVDSWRGRHEDHYEHQQFSGQRFPTGPTAQMNFPPGANVPNLLNNMNSSSAGANNTLNNMSPAIVQKMLSQSSGTQGFGGANPAGGRSTLPAQSSQPSTAQLRMLVQQIQMAVQAGYLNHQILNQPLAPQTLVLLNQLLQQIKNLQQLANQQTIAQNQGCLGMKPNNNHILQYNVLITKTKQQISNLQNQIAAQQAMYVKQQHIGSGGPSDLFKSSSMHESINTLQNNFAEIGIKDTQMHYDIIKQSQQQSRLTQWKLPALDKEEGGEFSRAPGSVSKSLAPSHSSPNLNPLGLTQPDGPWSSGRSTDTGWPDTGAGDSGAPDVKDAQWAAPTQPSLTDLVPEFEPGKPWKGTQIKSIEDDPSITPGSVVRSPLSIATIKDNELFNMNPNKSPPLGDTIQPLSLSSSTWSFNPPSSTSTMISSPQNKLPTTKGTLGDLNTPTAVTSELWGAPKPRGPPPGLSAKSSVVNGWATNLGSNSSSALGEDSSWGGQRNWTPTSGSPWLLLRNLTAQIDGSTLRTLCVQHGPLQSFHLYLHQGFALIKYSSREEATKAQQALNNCVLGNTTILAENPTEWEAGIHFPLATSGQSTIGFFGHLARHHQTTGVRRGQHLEHGLAELDFHQFVGLHPVRLWRSIQSDAF</sequence>
<gene>
    <name evidence="8" type="ORF">QE152_g7476</name>
</gene>
<feature type="compositionally biased region" description="Acidic residues" evidence="4">
    <location>
        <begin position="203"/>
        <end position="214"/>
    </location>
</feature>
<dbReference type="GO" id="GO:0003723">
    <property type="term" value="F:RNA binding"/>
    <property type="evidence" value="ECO:0007669"/>
    <property type="project" value="UniProtKB-UniRule"/>
</dbReference>
<dbReference type="Gene3D" id="3.30.70.330">
    <property type="match status" value="1"/>
</dbReference>
<dbReference type="InterPro" id="IPR012677">
    <property type="entry name" value="Nucleotide-bd_a/b_plait_sf"/>
</dbReference>
<feature type="compositionally biased region" description="Polar residues" evidence="4">
    <location>
        <begin position="1385"/>
        <end position="1398"/>
    </location>
</feature>
<dbReference type="Pfam" id="PF12938">
    <property type="entry name" value="M_domain"/>
    <property type="match status" value="1"/>
</dbReference>
<dbReference type="InterPro" id="IPR041971">
    <property type="entry name" value="Gawky_UBA"/>
</dbReference>
<feature type="region of interest" description="Disordered" evidence="4">
    <location>
        <begin position="108"/>
        <end position="129"/>
    </location>
</feature>
<dbReference type="Pfam" id="PF00627">
    <property type="entry name" value="UBA"/>
    <property type="match status" value="1"/>
</dbReference>
<dbReference type="Proteomes" id="UP001458880">
    <property type="component" value="Unassembled WGS sequence"/>
</dbReference>
<keyword evidence="5" id="KW-1133">Transmembrane helix</keyword>
<dbReference type="InterPro" id="IPR026805">
    <property type="entry name" value="GW182_M_dom"/>
</dbReference>
<evidence type="ECO:0000256" key="2">
    <source>
        <dbReference type="PROSITE-ProRule" id="PRU00176"/>
    </source>
</evidence>
<dbReference type="InterPro" id="IPR033503">
    <property type="entry name" value="GW182_RRM"/>
</dbReference>
<dbReference type="InterPro" id="IPR009060">
    <property type="entry name" value="UBA-like_sf"/>
</dbReference>
<keyword evidence="9" id="KW-1185">Reference proteome</keyword>
<evidence type="ECO:0000259" key="6">
    <source>
        <dbReference type="PROSITE" id="PS50030"/>
    </source>
</evidence>
<feature type="region of interest" description="Disordered" evidence="4">
    <location>
        <begin position="1224"/>
        <end position="1329"/>
    </location>
</feature>
<dbReference type="GO" id="GO:0060213">
    <property type="term" value="P:positive regulation of nuclear-transcribed mRNA poly(A) tail shortening"/>
    <property type="evidence" value="ECO:0007669"/>
    <property type="project" value="TreeGrafter"/>
</dbReference>
<dbReference type="PANTHER" id="PTHR13020:SF25">
    <property type="entry name" value="PROTEIN GAWKY"/>
    <property type="match status" value="1"/>
</dbReference>
<keyword evidence="5" id="KW-0812">Transmembrane</keyword>
<feature type="compositionally biased region" description="Polar residues" evidence="4">
    <location>
        <begin position="185"/>
        <end position="202"/>
    </location>
</feature>
<feature type="region of interest" description="Disordered" evidence="4">
    <location>
        <begin position="1031"/>
        <end position="1057"/>
    </location>
</feature>
<dbReference type="InterPro" id="IPR035979">
    <property type="entry name" value="RBD_domain_sf"/>
</dbReference>
<evidence type="ECO:0000259" key="7">
    <source>
        <dbReference type="PROSITE" id="PS50102"/>
    </source>
</evidence>
<reference evidence="8 9" key="1">
    <citation type="journal article" date="2024" name="BMC Genomics">
        <title>De novo assembly and annotation of Popillia japonica's genome with initial clues to its potential as an invasive pest.</title>
        <authorList>
            <person name="Cucini C."/>
            <person name="Boschi S."/>
            <person name="Funari R."/>
            <person name="Cardaioli E."/>
            <person name="Iannotti N."/>
            <person name="Marturano G."/>
            <person name="Paoli F."/>
            <person name="Bruttini M."/>
            <person name="Carapelli A."/>
            <person name="Frati F."/>
            <person name="Nardi F."/>
        </authorList>
    </citation>
    <scope>NUCLEOTIDE SEQUENCE [LARGE SCALE GENOMIC DNA]</scope>
    <source>
        <strain evidence="8">DMR45628</strain>
    </source>
</reference>
<dbReference type="EMBL" id="JASPKY010000055">
    <property type="protein sequence ID" value="KAK9744696.1"/>
    <property type="molecule type" value="Genomic_DNA"/>
</dbReference>
<dbReference type="SUPFAM" id="SSF46934">
    <property type="entry name" value="UBA-like"/>
    <property type="match status" value="1"/>
</dbReference>
<feature type="region of interest" description="Disordered" evidence="4">
    <location>
        <begin position="793"/>
        <end position="862"/>
    </location>
</feature>
<dbReference type="InterPro" id="IPR000504">
    <property type="entry name" value="RRM_dom"/>
</dbReference>
<dbReference type="Gene3D" id="1.10.8.10">
    <property type="entry name" value="DNA helicase RuvA subunit, C-terminal domain"/>
    <property type="match status" value="1"/>
</dbReference>
<dbReference type="GO" id="GO:0005654">
    <property type="term" value="C:nucleoplasm"/>
    <property type="evidence" value="ECO:0007669"/>
    <property type="project" value="TreeGrafter"/>
</dbReference>
<evidence type="ECO:0000313" key="9">
    <source>
        <dbReference type="Proteomes" id="UP001458880"/>
    </source>
</evidence>
<keyword evidence="3" id="KW-0175">Coiled coil</keyword>
<evidence type="ECO:0000256" key="4">
    <source>
        <dbReference type="SAM" id="MobiDB-lite"/>
    </source>
</evidence>
<feature type="compositionally biased region" description="Low complexity" evidence="4">
    <location>
        <begin position="1368"/>
        <end position="1384"/>
    </location>
</feature>
<feature type="compositionally biased region" description="Polar residues" evidence="4">
    <location>
        <begin position="1236"/>
        <end position="1249"/>
    </location>
</feature>
<feature type="compositionally biased region" description="Low complexity" evidence="4">
    <location>
        <begin position="458"/>
        <end position="495"/>
    </location>
</feature>
<name>A0AAW1MEW2_POPJA</name>
<evidence type="ECO:0000256" key="1">
    <source>
        <dbReference type="ARBA" id="ARBA00022884"/>
    </source>
</evidence>
<feature type="transmembrane region" description="Helical" evidence="5">
    <location>
        <begin position="38"/>
        <end position="61"/>
    </location>
</feature>
<feature type="region of interest" description="Disordered" evidence="4">
    <location>
        <begin position="627"/>
        <end position="735"/>
    </location>
</feature>
<protein>
    <submittedName>
        <fullName evidence="8">UBA/TS-N domain</fullName>
    </submittedName>
</protein>
<dbReference type="CDD" id="cd12435">
    <property type="entry name" value="RRM_GW182_like"/>
    <property type="match status" value="1"/>
</dbReference>
<feature type="domain" description="UBA" evidence="6">
    <location>
        <begin position="917"/>
        <end position="957"/>
    </location>
</feature>